<dbReference type="PATRIC" id="fig|1265738.3.peg.4192"/>
<protein>
    <submittedName>
        <fullName evidence="1">Uncharacterized protein</fullName>
    </submittedName>
</protein>
<sequence length="159" mass="17567">MGRMLTKSQASVEWSNAIQVYFPLNVATSRHCQRGGSANSKAEASTTQFPAKRTMMKIVGKLVGFGFILMASDRRRLFAERPSWTRLYQAVWDSKIQSRLHAAIIGRCGNWNAVCVQPQFCGDALRAPGGWSQLGFTPNLLQTIHTRLGPFAVSLGIPL</sequence>
<keyword evidence="2" id="KW-1185">Reference proteome</keyword>
<evidence type="ECO:0000313" key="2">
    <source>
        <dbReference type="Proteomes" id="UP000011991"/>
    </source>
</evidence>
<proteinExistence type="predicted"/>
<accession>M5RU34</accession>
<dbReference type="EMBL" id="ANOG01000599">
    <property type="protein sequence ID" value="EMI18897.1"/>
    <property type="molecule type" value="Genomic_DNA"/>
</dbReference>
<reference evidence="1 2" key="1">
    <citation type="journal article" date="2013" name="Mar. Genomics">
        <title>Expression of sulfatases in Rhodopirellula baltica and the diversity of sulfatases in the genus Rhodopirellula.</title>
        <authorList>
            <person name="Wegner C.E."/>
            <person name="Richter-Heitmann T."/>
            <person name="Klindworth A."/>
            <person name="Klockow C."/>
            <person name="Richter M."/>
            <person name="Achstetter T."/>
            <person name="Glockner F.O."/>
            <person name="Harder J."/>
        </authorList>
    </citation>
    <scope>NUCLEOTIDE SEQUENCE [LARGE SCALE GENOMIC DNA]</scope>
    <source>
        <strain evidence="1 2">SM1</strain>
    </source>
</reference>
<gene>
    <name evidence="1" type="ORF">RMSM_04187</name>
</gene>
<comment type="caution">
    <text evidence="1">The sequence shown here is derived from an EMBL/GenBank/DDBJ whole genome shotgun (WGS) entry which is preliminary data.</text>
</comment>
<evidence type="ECO:0000313" key="1">
    <source>
        <dbReference type="EMBL" id="EMI18897.1"/>
    </source>
</evidence>
<name>M5RU34_9BACT</name>
<dbReference type="Proteomes" id="UP000011991">
    <property type="component" value="Unassembled WGS sequence"/>
</dbReference>
<dbReference type="AlphaFoldDB" id="M5RU34"/>
<organism evidence="1 2">
    <name type="scientific">Rhodopirellula maiorica SM1</name>
    <dbReference type="NCBI Taxonomy" id="1265738"/>
    <lineage>
        <taxon>Bacteria</taxon>
        <taxon>Pseudomonadati</taxon>
        <taxon>Planctomycetota</taxon>
        <taxon>Planctomycetia</taxon>
        <taxon>Pirellulales</taxon>
        <taxon>Pirellulaceae</taxon>
        <taxon>Novipirellula</taxon>
    </lineage>
</organism>